<sequence length="533" mass="57608">MDADFIIVGAGSAGCVLANRLTASGKHSVLLLEAGKDDNSLIVRMPKGFGKLIFDQHHVRRFDTQPEPGNGNASESWPRGRMLGGSSTVNGMFYTRGQPQDFDDWAAAGNPGWGWADIAPCFKAMEDHELGADEVRGAGGPLHISNHPNPHPLCDAAIAAGSRLGLAVKNDLNRPEQEGIGYVQFTIRNGRREDAATAFLRPVMNRPNLRVVTGFLAGRVLFEGTRAVGIAGTLNGRPQEYRCGREVILAGGTLQSPQLLQLSGIGPAQHLTDLGIHVVSDLPGVGQNLREHRMMMVQFRLREPIGLNRQFGGWRLGRNVLQYLLTRKGLMATGSHDVVAFVRSSPDLTRPDVELVMAPFSLTPGRMSMAFEQAHGMQIFGYQLRPESQGSVMITSRDPAAAPRIQSGFFSTDGDRQMSGRILRYIRNLAAQSPLAEKLVEETSPGAQVQTDQDALAFHSEFGGPVAHPAGTCKMGWDPLAVVDARLRVHGVTGLRVIDCAIMPSLVSAHTNAATMAIAWRGAQLIEEELAGR</sequence>
<dbReference type="AlphaFoldDB" id="A0A1B1YPS8"/>
<dbReference type="InterPro" id="IPR007867">
    <property type="entry name" value="GMC_OxRtase_C"/>
</dbReference>
<dbReference type="Pfam" id="PF05199">
    <property type="entry name" value="GMC_oxred_C"/>
    <property type="match status" value="1"/>
</dbReference>
<dbReference type="Gene3D" id="3.50.50.60">
    <property type="entry name" value="FAD/NAD(P)-binding domain"/>
    <property type="match status" value="1"/>
</dbReference>
<reference evidence="10" key="1">
    <citation type="submission" date="2016-03" db="EMBL/GenBank/DDBJ databases">
        <title>Complete genome sequence of Solimmundus cernigliae, representing a novel lineage of polycyclic aromatic hydrocarbon degraders within the Gammaproteobacteria.</title>
        <authorList>
            <person name="Singleton D.R."/>
            <person name="Dickey A.N."/>
            <person name="Scholl E.H."/>
            <person name="Wright F.A."/>
            <person name="Aitken M.D."/>
        </authorList>
    </citation>
    <scope>NUCLEOTIDE SEQUENCE [LARGE SCALE GENOMIC DNA]</scope>
    <source>
        <strain evidence="10">TR3.2</strain>
    </source>
</reference>
<dbReference type="PANTHER" id="PTHR11552:SF147">
    <property type="entry name" value="CHOLINE DEHYDROGENASE, MITOCHONDRIAL"/>
    <property type="match status" value="1"/>
</dbReference>
<dbReference type="InParanoid" id="A0A1B1YPS8"/>
<dbReference type="PANTHER" id="PTHR11552">
    <property type="entry name" value="GLUCOSE-METHANOL-CHOLINE GMC OXIDOREDUCTASE"/>
    <property type="match status" value="1"/>
</dbReference>
<feature type="active site" description="Proton donor" evidence="5">
    <location>
        <position position="468"/>
    </location>
</feature>
<feature type="domain" description="Glucose-methanol-choline oxidoreductase N-terminal" evidence="7">
    <location>
        <begin position="80"/>
        <end position="103"/>
    </location>
</feature>
<evidence type="ECO:0000256" key="6">
    <source>
        <dbReference type="RuleBase" id="RU003968"/>
    </source>
</evidence>
<proteinExistence type="inferred from homology"/>
<protein>
    <recommendedName>
        <fullName evidence="7 8">Glucose-methanol-choline oxidoreductase N-terminal domain-containing protein</fullName>
    </recommendedName>
</protein>
<feature type="domain" description="Glucose-methanol-choline oxidoreductase N-terminal" evidence="8">
    <location>
        <begin position="252"/>
        <end position="266"/>
    </location>
</feature>
<dbReference type="GO" id="GO:0050660">
    <property type="term" value="F:flavin adenine dinucleotide binding"/>
    <property type="evidence" value="ECO:0007669"/>
    <property type="project" value="InterPro"/>
</dbReference>
<accession>A0A1B1YPS8</accession>
<evidence type="ECO:0000313" key="9">
    <source>
        <dbReference type="EMBL" id="ANX02742.1"/>
    </source>
</evidence>
<keyword evidence="3 6" id="KW-0285">Flavoprotein</keyword>
<comment type="similarity">
    <text evidence="2 6">Belongs to the GMC oxidoreductase family.</text>
</comment>
<dbReference type="Proteomes" id="UP000092952">
    <property type="component" value="Chromosome"/>
</dbReference>
<dbReference type="InterPro" id="IPR012132">
    <property type="entry name" value="GMC_OxRdtase"/>
</dbReference>
<organism evidence="9 10">
    <name type="scientific">Immundisolibacter cernigliae</name>
    <dbReference type="NCBI Taxonomy" id="1810504"/>
    <lineage>
        <taxon>Bacteria</taxon>
        <taxon>Pseudomonadati</taxon>
        <taxon>Pseudomonadota</taxon>
        <taxon>Gammaproteobacteria</taxon>
        <taxon>Immundisolibacterales</taxon>
        <taxon>Immundisolibacteraceae</taxon>
        <taxon>Immundisolibacter</taxon>
    </lineage>
</organism>
<dbReference type="InterPro" id="IPR036188">
    <property type="entry name" value="FAD/NAD-bd_sf"/>
</dbReference>
<feature type="active site" description="Proton acceptor" evidence="5">
    <location>
        <position position="510"/>
    </location>
</feature>
<dbReference type="PIRSF" id="PIRSF000137">
    <property type="entry name" value="Alcohol_oxidase"/>
    <property type="match status" value="1"/>
</dbReference>
<dbReference type="RefSeq" id="WP_068802257.1">
    <property type="nucleotide sequence ID" value="NZ_CP014671.1"/>
</dbReference>
<evidence type="ECO:0000259" key="7">
    <source>
        <dbReference type="PROSITE" id="PS00623"/>
    </source>
</evidence>
<name>A0A1B1YPS8_9GAMM</name>
<dbReference type="Pfam" id="PF00732">
    <property type="entry name" value="GMC_oxred_N"/>
    <property type="match status" value="1"/>
</dbReference>
<dbReference type="OrthoDB" id="9785276at2"/>
<keyword evidence="10" id="KW-1185">Reference proteome</keyword>
<dbReference type="SUPFAM" id="SSF51905">
    <property type="entry name" value="FAD/NAD(P)-binding domain"/>
    <property type="match status" value="1"/>
</dbReference>
<gene>
    <name evidence="9" type="ORF">PG2T_00045</name>
</gene>
<dbReference type="KEGG" id="gbi:PG2T_00045"/>
<dbReference type="InterPro" id="IPR000172">
    <property type="entry name" value="GMC_OxRdtase_N"/>
</dbReference>
<dbReference type="EMBL" id="CP014671">
    <property type="protein sequence ID" value="ANX02742.1"/>
    <property type="molecule type" value="Genomic_DNA"/>
</dbReference>
<dbReference type="PROSITE" id="PS00624">
    <property type="entry name" value="GMC_OXRED_2"/>
    <property type="match status" value="1"/>
</dbReference>
<evidence type="ECO:0000256" key="2">
    <source>
        <dbReference type="ARBA" id="ARBA00010790"/>
    </source>
</evidence>
<dbReference type="FunCoup" id="A0A1B1YPS8">
    <property type="interactions" value="168"/>
</dbReference>
<dbReference type="STRING" id="1810504.PG2T_00045"/>
<dbReference type="GO" id="GO:0016614">
    <property type="term" value="F:oxidoreductase activity, acting on CH-OH group of donors"/>
    <property type="evidence" value="ECO:0007669"/>
    <property type="project" value="InterPro"/>
</dbReference>
<evidence type="ECO:0000256" key="4">
    <source>
        <dbReference type="ARBA" id="ARBA00022827"/>
    </source>
</evidence>
<dbReference type="PROSITE" id="PS00623">
    <property type="entry name" value="GMC_OXRED_1"/>
    <property type="match status" value="1"/>
</dbReference>
<evidence type="ECO:0000259" key="8">
    <source>
        <dbReference type="PROSITE" id="PS00624"/>
    </source>
</evidence>
<evidence type="ECO:0000256" key="1">
    <source>
        <dbReference type="ARBA" id="ARBA00001974"/>
    </source>
</evidence>
<dbReference type="SUPFAM" id="SSF54373">
    <property type="entry name" value="FAD-linked reductases, C-terminal domain"/>
    <property type="match status" value="1"/>
</dbReference>
<evidence type="ECO:0000256" key="5">
    <source>
        <dbReference type="PIRSR" id="PIRSR000137-1"/>
    </source>
</evidence>
<evidence type="ECO:0000256" key="3">
    <source>
        <dbReference type="ARBA" id="ARBA00022630"/>
    </source>
</evidence>
<keyword evidence="4 6" id="KW-0274">FAD</keyword>
<dbReference type="Gene3D" id="3.30.560.10">
    <property type="entry name" value="Glucose Oxidase, domain 3"/>
    <property type="match status" value="1"/>
</dbReference>
<evidence type="ECO:0000313" key="10">
    <source>
        <dbReference type="Proteomes" id="UP000092952"/>
    </source>
</evidence>
<comment type="cofactor">
    <cofactor evidence="1">
        <name>FAD</name>
        <dbReference type="ChEBI" id="CHEBI:57692"/>
    </cofactor>
</comment>